<comment type="similarity">
    <text evidence="13">Belongs to the AccD/PCCB family.</text>
</comment>
<evidence type="ECO:0000313" key="16">
    <source>
        <dbReference type="Proteomes" id="UP000243819"/>
    </source>
</evidence>
<evidence type="ECO:0000259" key="14">
    <source>
        <dbReference type="PROSITE" id="PS50980"/>
    </source>
</evidence>
<keyword evidence="9 13" id="KW-0067">ATP-binding</keyword>
<feature type="binding site" evidence="13">
    <location>
        <position position="31"/>
    </location>
    <ligand>
        <name>Zn(2+)</name>
        <dbReference type="ChEBI" id="CHEBI:29105"/>
    </ligand>
</feature>
<dbReference type="UniPathway" id="UPA00655">
    <property type="reaction ID" value="UER00711"/>
</dbReference>
<evidence type="ECO:0000256" key="11">
    <source>
        <dbReference type="ARBA" id="ARBA00023160"/>
    </source>
</evidence>
<dbReference type="Pfam" id="PF17848">
    <property type="entry name" value="Zn_ribbon_ACC"/>
    <property type="match status" value="1"/>
</dbReference>
<dbReference type="InterPro" id="IPR034733">
    <property type="entry name" value="AcCoA_carboxyl_beta"/>
</dbReference>
<keyword evidence="10 13" id="KW-0443">Lipid metabolism</keyword>
<evidence type="ECO:0000256" key="10">
    <source>
        <dbReference type="ARBA" id="ARBA00023098"/>
    </source>
</evidence>
<keyword evidence="13" id="KW-0963">Cytoplasm</keyword>
<dbReference type="GO" id="GO:2001295">
    <property type="term" value="P:malonyl-CoA biosynthetic process"/>
    <property type="evidence" value="ECO:0007669"/>
    <property type="project" value="UniProtKB-UniRule"/>
</dbReference>
<dbReference type="RefSeq" id="WP_091349052.1">
    <property type="nucleotide sequence ID" value="NZ_FOIF01000006.1"/>
</dbReference>
<dbReference type="GO" id="GO:0006633">
    <property type="term" value="P:fatty acid biosynthetic process"/>
    <property type="evidence" value="ECO:0007669"/>
    <property type="project" value="UniProtKB-KW"/>
</dbReference>
<dbReference type="NCBIfam" id="TIGR00515">
    <property type="entry name" value="accD"/>
    <property type="match status" value="1"/>
</dbReference>
<keyword evidence="4 13" id="KW-0479">Metal-binding</keyword>
<feature type="binding site" evidence="13">
    <location>
        <position position="50"/>
    </location>
    <ligand>
        <name>Zn(2+)</name>
        <dbReference type="ChEBI" id="CHEBI:29105"/>
    </ligand>
</feature>
<comment type="subunit">
    <text evidence="13">Acetyl-CoA carboxylase is a heterohexamer composed of biotin carboxyl carrier protein (AccB), biotin carboxylase (AccC) and two subunits each of ACCase subunit alpha (AccA) and ACCase subunit beta (AccD).</text>
</comment>
<keyword evidence="5 13" id="KW-0547">Nucleotide-binding</keyword>
<evidence type="ECO:0000256" key="7">
    <source>
        <dbReference type="ARBA" id="ARBA00022832"/>
    </source>
</evidence>
<proteinExistence type="inferred from homology"/>
<evidence type="ECO:0000256" key="8">
    <source>
        <dbReference type="ARBA" id="ARBA00022833"/>
    </source>
</evidence>
<evidence type="ECO:0000256" key="1">
    <source>
        <dbReference type="ARBA" id="ARBA00004496"/>
    </source>
</evidence>
<comment type="pathway">
    <text evidence="13">Lipid metabolism; malonyl-CoA biosynthesis; malonyl-CoA from acetyl-CoA: step 1/1.</text>
</comment>
<evidence type="ECO:0000256" key="12">
    <source>
        <dbReference type="ARBA" id="ARBA00025280"/>
    </source>
</evidence>
<dbReference type="SUPFAM" id="SSF52096">
    <property type="entry name" value="ClpP/crotonase"/>
    <property type="match status" value="1"/>
</dbReference>
<evidence type="ECO:0000256" key="6">
    <source>
        <dbReference type="ARBA" id="ARBA00022771"/>
    </source>
</evidence>
<dbReference type="EC" id="2.1.3.15" evidence="13"/>
<dbReference type="InterPro" id="IPR011762">
    <property type="entry name" value="COA_CT_N"/>
</dbReference>
<evidence type="ECO:0000256" key="3">
    <source>
        <dbReference type="ARBA" id="ARBA00022679"/>
    </source>
</evidence>
<comment type="subcellular location">
    <subcellularLocation>
        <location evidence="1 13">Cytoplasm</location>
    </subcellularLocation>
</comment>
<dbReference type="InterPro" id="IPR029045">
    <property type="entry name" value="ClpP/crotonase-like_dom_sf"/>
</dbReference>
<feature type="binding site" evidence="13">
    <location>
        <position position="34"/>
    </location>
    <ligand>
        <name>Zn(2+)</name>
        <dbReference type="ChEBI" id="CHEBI:29105"/>
    </ligand>
</feature>
<sequence>MLFKKTKYIAVDRVKTGEAANDVPKGIVSKCPQCQQVLFQRELIQNHKVCNKCDHHLPLTAKERIDLIVDHGTFEEWDREMTSKDPLNFPEYKEKLEKSKATTNLKEAVVTGQGKINGQRAALAVLDGSFMLGSMGSVVGEKVTRAMERAIHQKIPMIAFTASGGARMQESIISLFQMAKTSAAVKKMEDAGILYITVLTDPTTGGVTASFASLGDIILAEPNALIAFAGPRVIEQTIRQKLPEGFQRAEFLLERGFIDKVVHRKELKETLSKIIYLHSLKGVGKKW</sequence>
<dbReference type="PANTHER" id="PTHR42995">
    <property type="entry name" value="ACETYL-COENZYME A CARBOXYLASE CARBOXYL TRANSFERASE SUBUNIT BETA, CHLOROPLASTIC"/>
    <property type="match status" value="1"/>
</dbReference>
<gene>
    <name evidence="13" type="primary">accD</name>
    <name evidence="15" type="ORF">SAMN03080614_100618</name>
</gene>
<dbReference type="PRINTS" id="PR01070">
    <property type="entry name" value="ACCCTRFRASEB"/>
</dbReference>
<organism evidence="15 16">
    <name type="scientific">Anaerobranca gottschalkii DSM 13577</name>
    <dbReference type="NCBI Taxonomy" id="1120990"/>
    <lineage>
        <taxon>Bacteria</taxon>
        <taxon>Bacillati</taxon>
        <taxon>Bacillota</taxon>
        <taxon>Clostridia</taxon>
        <taxon>Eubacteriales</taxon>
        <taxon>Proteinivoracaceae</taxon>
        <taxon>Anaerobranca</taxon>
    </lineage>
</organism>
<dbReference type="GO" id="GO:0008270">
    <property type="term" value="F:zinc ion binding"/>
    <property type="evidence" value="ECO:0007669"/>
    <property type="project" value="UniProtKB-UniRule"/>
</dbReference>
<comment type="catalytic activity">
    <reaction evidence="13">
        <text>N(6)-carboxybiotinyl-L-lysyl-[protein] + acetyl-CoA = N(6)-biotinyl-L-lysyl-[protein] + malonyl-CoA</text>
        <dbReference type="Rhea" id="RHEA:54728"/>
        <dbReference type="Rhea" id="RHEA-COMP:10505"/>
        <dbReference type="Rhea" id="RHEA-COMP:10506"/>
        <dbReference type="ChEBI" id="CHEBI:57288"/>
        <dbReference type="ChEBI" id="CHEBI:57384"/>
        <dbReference type="ChEBI" id="CHEBI:83144"/>
        <dbReference type="ChEBI" id="CHEBI:83145"/>
        <dbReference type="EC" id="2.1.3.15"/>
    </reaction>
</comment>
<feature type="domain" description="CoA carboxyltransferase N-terminal" evidence="14">
    <location>
        <begin position="27"/>
        <end position="287"/>
    </location>
</feature>
<dbReference type="InterPro" id="IPR000438">
    <property type="entry name" value="Acetyl_CoA_COase_Trfase_b_su"/>
</dbReference>
<keyword evidence="2 13" id="KW-0444">Lipid biosynthesis</keyword>
<keyword evidence="11 13" id="KW-0275">Fatty acid biosynthesis</keyword>
<name>A0A1H9Z1Y7_9FIRM</name>
<dbReference type="Gene3D" id="3.90.226.10">
    <property type="entry name" value="2-enoyl-CoA Hydratase, Chain A, domain 1"/>
    <property type="match status" value="1"/>
</dbReference>
<dbReference type="GO" id="GO:0005524">
    <property type="term" value="F:ATP binding"/>
    <property type="evidence" value="ECO:0007669"/>
    <property type="project" value="UniProtKB-KW"/>
</dbReference>
<keyword evidence="6 13" id="KW-0863">Zinc-finger</keyword>
<dbReference type="GO" id="GO:0016743">
    <property type="term" value="F:carboxyl- or carbamoyltransferase activity"/>
    <property type="evidence" value="ECO:0007669"/>
    <property type="project" value="UniProtKB-UniRule"/>
</dbReference>
<evidence type="ECO:0000313" key="15">
    <source>
        <dbReference type="EMBL" id="SES75509.1"/>
    </source>
</evidence>
<dbReference type="Proteomes" id="UP000243819">
    <property type="component" value="Unassembled WGS sequence"/>
</dbReference>
<dbReference type="STRING" id="1120990.SAMN03080614_100618"/>
<dbReference type="GO" id="GO:0003989">
    <property type="term" value="F:acetyl-CoA carboxylase activity"/>
    <property type="evidence" value="ECO:0007669"/>
    <property type="project" value="InterPro"/>
</dbReference>
<feature type="binding site" evidence="13">
    <location>
        <position position="53"/>
    </location>
    <ligand>
        <name>Zn(2+)</name>
        <dbReference type="ChEBI" id="CHEBI:29105"/>
    </ligand>
</feature>
<reference evidence="16" key="1">
    <citation type="submission" date="2016-10" db="EMBL/GenBank/DDBJ databases">
        <authorList>
            <person name="Varghese N."/>
            <person name="Submissions S."/>
        </authorList>
    </citation>
    <scope>NUCLEOTIDE SEQUENCE [LARGE SCALE GENOMIC DNA]</scope>
    <source>
        <strain evidence="16">DSM 13577</strain>
    </source>
</reference>
<keyword evidence="7 13" id="KW-0276">Fatty acid metabolism</keyword>
<protein>
    <recommendedName>
        <fullName evidence="13">Acetyl-coenzyme A carboxylase carboxyl transferase subunit beta</fullName>
        <shortName evidence="13">ACCase subunit beta</shortName>
        <shortName evidence="13">Acetyl-CoA carboxylase carboxyltransferase subunit beta</shortName>
        <ecNumber evidence="13">2.1.3.15</ecNumber>
    </recommendedName>
</protein>
<keyword evidence="8 13" id="KW-0862">Zinc</keyword>
<dbReference type="GO" id="GO:0009317">
    <property type="term" value="C:acetyl-CoA carboxylase complex"/>
    <property type="evidence" value="ECO:0007669"/>
    <property type="project" value="InterPro"/>
</dbReference>
<evidence type="ECO:0000256" key="2">
    <source>
        <dbReference type="ARBA" id="ARBA00022516"/>
    </source>
</evidence>
<dbReference type="PROSITE" id="PS50980">
    <property type="entry name" value="COA_CT_NTER"/>
    <property type="match status" value="1"/>
</dbReference>
<evidence type="ECO:0000256" key="5">
    <source>
        <dbReference type="ARBA" id="ARBA00022741"/>
    </source>
</evidence>
<dbReference type="PANTHER" id="PTHR42995:SF5">
    <property type="entry name" value="ACETYL-COENZYME A CARBOXYLASE CARBOXYL TRANSFERASE SUBUNIT BETA, CHLOROPLASTIC"/>
    <property type="match status" value="1"/>
</dbReference>
<comment type="cofactor">
    <cofactor evidence="13">
        <name>Zn(2+)</name>
        <dbReference type="ChEBI" id="CHEBI:29105"/>
    </cofactor>
    <text evidence="13">Binds 1 zinc ion per subunit.</text>
</comment>
<dbReference type="EMBL" id="FOIF01000006">
    <property type="protein sequence ID" value="SES75509.1"/>
    <property type="molecule type" value="Genomic_DNA"/>
</dbReference>
<keyword evidence="16" id="KW-1185">Reference proteome</keyword>
<dbReference type="InterPro" id="IPR041010">
    <property type="entry name" value="Znf-ACC"/>
</dbReference>
<comment type="function">
    <text evidence="12 13">Component of the acetyl coenzyme A carboxylase (ACC) complex. Biotin carboxylase (BC) catalyzes the carboxylation of biotin on its carrier protein (BCCP) and then the CO(2) group is transferred by the transcarboxylase to acetyl-CoA to form malonyl-CoA.</text>
</comment>
<keyword evidence="3 13" id="KW-0808">Transferase</keyword>
<dbReference type="Pfam" id="PF01039">
    <property type="entry name" value="Carboxyl_trans"/>
    <property type="match status" value="1"/>
</dbReference>
<evidence type="ECO:0000256" key="9">
    <source>
        <dbReference type="ARBA" id="ARBA00022840"/>
    </source>
</evidence>
<evidence type="ECO:0000256" key="13">
    <source>
        <dbReference type="HAMAP-Rule" id="MF_01395"/>
    </source>
</evidence>
<dbReference type="AlphaFoldDB" id="A0A1H9Z1Y7"/>
<evidence type="ECO:0000256" key="4">
    <source>
        <dbReference type="ARBA" id="ARBA00022723"/>
    </source>
</evidence>
<accession>A0A1H9Z1Y7</accession>
<feature type="zinc finger region" description="C4-type" evidence="13">
    <location>
        <begin position="31"/>
        <end position="53"/>
    </location>
</feature>
<dbReference type="OrthoDB" id="9772975at2"/>
<dbReference type="HAMAP" id="MF_01395">
    <property type="entry name" value="AcetylCoA_CT_beta"/>
    <property type="match status" value="1"/>
</dbReference>